<keyword evidence="3" id="KW-1185">Reference proteome</keyword>
<dbReference type="InterPro" id="IPR011009">
    <property type="entry name" value="Kinase-like_dom_sf"/>
</dbReference>
<proteinExistence type="predicted"/>
<sequence>MIPTSADGLTAEYLTGLLRRHGHLATVAGVTAEPIGSGQMAGSYRLVLDSDGDAPRTIVAKLAVGDESQRAFASGAFRNEVRFYAEIAGTLDVPVPRAYGWDISESGAEFVLLLEDLAPAEQGDQIAGCTPGQAEAVAVAAAGLHAPRWCDETWFDVDGFGPVTHDDRLLLESVLEPMADALRGRLALSDEEEAAVGWLVAEAGDWIERPPSRFALTHGDLRVDNVMFAPDGRVTIVDWQTITPGHPLRDIAFLVSTSLSVDDRRRHECSIVAAYHRALSERGVVDYSLDECWTDYLGSLMQAPLIVVFGAGAAQPTERGDRMFHTMLHRSSAAIADHTP</sequence>
<organism evidence="2 3">
    <name type="scientific">Gordonia liuliyuniae</name>
    <dbReference type="NCBI Taxonomy" id="2911517"/>
    <lineage>
        <taxon>Bacteria</taxon>
        <taxon>Bacillati</taxon>
        <taxon>Actinomycetota</taxon>
        <taxon>Actinomycetes</taxon>
        <taxon>Mycobacteriales</taxon>
        <taxon>Gordoniaceae</taxon>
        <taxon>Gordonia</taxon>
    </lineage>
</organism>
<evidence type="ECO:0000313" key="3">
    <source>
        <dbReference type="Proteomes" id="UP001200110"/>
    </source>
</evidence>
<dbReference type="PANTHER" id="PTHR23020">
    <property type="entry name" value="UNCHARACTERIZED NUCLEAR HORMONE RECEPTOR-RELATED"/>
    <property type="match status" value="1"/>
</dbReference>
<dbReference type="PANTHER" id="PTHR23020:SF41">
    <property type="entry name" value="AMINOGLYCOSIDE PHOSPHOTRANSFERASE DOMAIN-CONTAINING PROTEIN"/>
    <property type="match status" value="1"/>
</dbReference>
<dbReference type="Gene3D" id="3.90.1200.10">
    <property type="match status" value="1"/>
</dbReference>
<dbReference type="InterPro" id="IPR002575">
    <property type="entry name" value="Aminoglycoside_PTrfase"/>
</dbReference>
<dbReference type="EMBL" id="JAKKOR010000001">
    <property type="protein sequence ID" value="MCF8587360.1"/>
    <property type="molecule type" value="Genomic_DNA"/>
</dbReference>
<feature type="domain" description="Aminoglycoside phosphotransferase" evidence="1">
    <location>
        <begin position="33"/>
        <end position="264"/>
    </location>
</feature>
<comment type="caution">
    <text evidence="2">The sequence shown here is derived from an EMBL/GenBank/DDBJ whole genome shotgun (WGS) entry which is preliminary data.</text>
</comment>
<dbReference type="RefSeq" id="WP_236996575.1">
    <property type="nucleotide sequence ID" value="NZ_JAKKOR010000001.1"/>
</dbReference>
<evidence type="ECO:0000259" key="1">
    <source>
        <dbReference type="Pfam" id="PF01636"/>
    </source>
</evidence>
<name>A0ABS9IP81_9ACTN</name>
<reference evidence="2 3" key="1">
    <citation type="submission" date="2022-01" db="EMBL/GenBank/DDBJ databases">
        <authorList>
            <person name="Huang Y."/>
        </authorList>
    </citation>
    <scope>NUCLEOTIDE SEQUENCE [LARGE SCALE GENOMIC DNA]</scope>
    <source>
        <strain evidence="2 3">HY366</strain>
    </source>
</reference>
<accession>A0ABS9IP81</accession>
<dbReference type="SUPFAM" id="SSF56112">
    <property type="entry name" value="Protein kinase-like (PK-like)"/>
    <property type="match status" value="1"/>
</dbReference>
<evidence type="ECO:0000313" key="2">
    <source>
        <dbReference type="EMBL" id="MCF8587360.1"/>
    </source>
</evidence>
<dbReference type="Pfam" id="PF01636">
    <property type="entry name" value="APH"/>
    <property type="match status" value="1"/>
</dbReference>
<dbReference type="Proteomes" id="UP001200110">
    <property type="component" value="Unassembled WGS sequence"/>
</dbReference>
<gene>
    <name evidence="2" type="ORF">L5G33_02620</name>
</gene>
<protein>
    <submittedName>
        <fullName evidence="2">Ecdysteroid 22-kinase family protein</fullName>
    </submittedName>
</protein>
<dbReference type="InterPro" id="IPR052961">
    <property type="entry name" value="Oxido-Kinase-like_Enzymes"/>
</dbReference>